<dbReference type="OrthoDB" id="8902190at2"/>
<dbReference type="AlphaFoldDB" id="A0A0U3MH26"/>
<accession>A0A0U3MH26</accession>
<gene>
    <name evidence="1" type="ORF">RD2015_3263</name>
</gene>
<dbReference type="RefSeq" id="WP_058935785.1">
    <property type="nucleotide sequence ID" value="NZ_CP013729.1"/>
</dbReference>
<protein>
    <submittedName>
        <fullName evidence="1">Uncharacterized protein</fullName>
    </submittedName>
</protein>
<reference evidence="1 2" key="1">
    <citation type="submission" date="2015-12" db="EMBL/GenBank/DDBJ databases">
        <title>Complete genome of Roseateles depolymerans KCTC 42856.</title>
        <authorList>
            <person name="Kim K.M."/>
        </authorList>
    </citation>
    <scope>NUCLEOTIDE SEQUENCE [LARGE SCALE GENOMIC DNA]</scope>
    <source>
        <strain evidence="1 2">KCTC 42856</strain>
    </source>
</reference>
<dbReference type="Proteomes" id="UP000060699">
    <property type="component" value="Chromosome"/>
</dbReference>
<dbReference type="EMBL" id="CP013729">
    <property type="protein sequence ID" value="ALV07721.1"/>
    <property type="molecule type" value="Genomic_DNA"/>
</dbReference>
<keyword evidence="2" id="KW-1185">Reference proteome</keyword>
<sequence>MSIFIPPTTAEQPDAVLTSWRAFEVEVPGLAGPTIHIAGYIGAEGCGRVTSPIEELDAANRSVVTSSGRVYQLRGAPGLNGDAEYVWAKWQRLWKTTVLADATADLLRQFDGARPPQERRHV</sequence>
<proteinExistence type="predicted"/>
<name>A0A0U3MH26_9BURK</name>
<dbReference type="STRING" id="76731.RD2015_3263"/>
<dbReference type="KEGG" id="rdp:RD2015_3263"/>
<evidence type="ECO:0000313" key="2">
    <source>
        <dbReference type="Proteomes" id="UP000060699"/>
    </source>
</evidence>
<organism evidence="1 2">
    <name type="scientific">Roseateles depolymerans</name>
    <dbReference type="NCBI Taxonomy" id="76731"/>
    <lineage>
        <taxon>Bacteria</taxon>
        <taxon>Pseudomonadati</taxon>
        <taxon>Pseudomonadota</taxon>
        <taxon>Betaproteobacteria</taxon>
        <taxon>Burkholderiales</taxon>
        <taxon>Sphaerotilaceae</taxon>
        <taxon>Roseateles</taxon>
    </lineage>
</organism>
<evidence type="ECO:0000313" key="1">
    <source>
        <dbReference type="EMBL" id="ALV07721.1"/>
    </source>
</evidence>